<organism evidence="1">
    <name type="scientific">Siphoviridae sp. ctKcB20</name>
    <dbReference type="NCBI Taxonomy" id="2827568"/>
    <lineage>
        <taxon>Viruses</taxon>
        <taxon>Duplodnaviria</taxon>
        <taxon>Heunggongvirae</taxon>
        <taxon>Uroviricota</taxon>
        <taxon>Caudoviricetes</taxon>
    </lineage>
</organism>
<proteinExistence type="predicted"/>
<reference evidence="1" key="1">
    <citation type="journal article" date="2021" name="Proc. Natl. Acad. Sci. U.S.A.">
        <title>A Catalog of Tens of Thousands of Viruses from Human Metagenomes Reveals Hidden Associations with Chronic Diseases.</title>
        <authorList>
            <person name="Tisza M.J."/>
            <person name="Buck C.B."/>
        </authorList>
    </citation>
    <scope>NUCLEOTIDE SEQUENCE</scope>
    <source>
        <strain evidence="1">CtKcB20</strain>
    </source>
</reference>
<sequence length="84" mass="9506">MKQYVNEYDEALNALTSGMLDTSDIEPYMNAIVEALKKQVPEYAVGVRSSGWYTDVGICQLCGDDVNSHMQYCKCCGQALKWKW</sequence>
<protein>
    <submittedName>
        <fullName evidence="1">PROTEIN/RNA Complex, archaeal, ribosomal, 50S, protein.0A</fullName>
    </submittedName>
</protein>
<dbReference type="EMBL" id="BK015870">
    <property type="protein sequence ID" value="DAD70804.1"/>
    <property type="molecule type" value="Genomic_DNA"/>
</dbReference>
<accession>A0A8S5LL31</accession>
<name>A0A8S5LL31_9CAUD</name>
<evidence type="ECO:0000313" key="1">
    <source>
        <dbReference type="EMBL" id="DAD70804.1"/>
    </source>
</evidence>